<keyword evidence="1" id="KW-0472">Membrane</keyword>
<sequence>MNDRSQRAFILLLLALWMAATRVNHFAAVPDASWAVFFLGGFYLRAWTRWAFPLLMALAVVIDWLVISAQGLQFWQHYCVSPGYIALVPAYLTLWTGGAWLQGLPRQKAWVMLGRGAVVLVVSVALCHLIAQGAFYWSSRSVVDPSLAGWLKNYLDWFPPYLRTSVLYVGAAVLVDAGVRAVARRVGPRVAAH</sequence>
<evidence type="ECO:0000313" key="2">
    <source>
        <dbReference type="EMBL" id="KRG42975.1"/>
    </source>
</evidence>
<keyword evidence="1" id="KW-0812">Transmembrane</keyword>
<keyword evidence="1" id="KW-1133">Transmembrane helix</keyword>
<name>A0A0R0AE00_9GAMM</name>
<evidence type="ECO:0008006" key="4">
    <source>
        <dbReference type="Google" id="ProtNLM"/>
    </source>
</evidence>
<feature type="transmembrane region" description="Helical" evidence="1">
    <location>
        <begin position="32"/>
        <end position="48"/>
    </location>
</feature>
<reference evidence="2 3" key="1">
    <citation type="submission" date="2015-10" db="EMBL/GenBank/DDBJ databases">
        <title>Genome sequencing and analysis of members of genus Stenotrophomonas.</title>
        <authorList>
            <person name="Patil P.P."/>
            <person name="Midha S."/>
            <person name="Patil P.B."/>
        </authorList>
    </citation>
    <scope>NUCLEOTIDE SEQUENCE [LARGE SCALE GENOMIC DNA]</scope>
    <source>
        <strain evidence="2 3">JCM 16536</strain>
    </source>
</reference>
<protein>
    <recommendedName>
        <fullName evidence="4">Transmembrane protein</fullName>
    </recommendedName>
</protein>
<dbReference type="AlphaFoldDB" id="A0A0R0AE00"/>
<feature type="transmembrane region" description="Helical" evidence="1">
    <location>
        <begin position="55"/>
        <end position="75"/>
    </location>
</feature>
<comment type="caution">
    <text evidence="2">The sequence shown here is derived from an EMBL/GenBank/DDBJ whole genome shotgun (WGS) entry which is preliminary data.</text>
</comment>
<dbReference type="OrthoDB" id="9787530at2"/>
<feature type="transmembrane region" description="Helical" evidence="1">
    <location>
        <begin position="81"/>
        <end position="101"/>
    </location>
</feature>
<organism evidence="2 3">
    <name type="scientific">Stenotrophomonas panacihumi</name>
    <dbReference type="NCBI Taxonomy" id="676599"/>
    <lineage>
        <taxon>Bacteria</taxon>
        <taxon>Pseudomonadati</taxon>
        <taxon>Pseudomonadota</taxon>
        <taxon>Gammaproteobacteria</taxon>
        <taxon>Lysobacterales</taxon>
        <taxon>Lysobacteraceae</taxon>
        <taxon>Stenotrophomonas</taxon>
    </lineage>
</organism>
<dbReference type="Proteomes" id="UP000051802">
    <property type="component" value="Unassembled WGS sequence"/>
</dbReference>
<dbReference type="EMBL" id="LLXU01000078">
    <property type="protein sequence ID" value="KRG42975.1"/>
    <property type="molecule type" value="Genomic_DNA"/>
</dbReference>
<evidence type="ECO:0000256" key="1">
    <source>
        <dbReference type="SAM" id="Phobius"/>
    </source>
</evidence>
<proteinExistence type="predicted"/>
<evidence type="ECO:0000313" key="3">
    <source>
        <dbReference type="Proteomes" id="UP000051802"/>
    </source>
</evidence>
<accession>A0A0R0AE00</accession>
<feature type="transmembrane region" description="Helical" evidence="1">
    <location>
        <begin position="113"/>
        <end position="137"/>
    </location>
</feature>
<dbReference type="RefSeq" id="WP_057646620.1">
    <property type="nucleotide sequence ID" value="NZ_LLXU01000078.1"/>
</dbReference>
<feature type="transmembrane region" description="Helical" evidence="1">
    <location>
        <begin position="157"/>
        <end position="179"/>
    </location>
</feature>
<dbReference type="STRING" id="676599.ARC20_10375"/>
<keyword evidence="3" id="KW-1185">Reference proteome</keyword>
<gene>
    <name evidence="2" type="ORF">ARC20_10375</name>
</gene>